<dbReference type="Proteomes" id="UP001494902">
    <property type="component" value="Unassembled WGS sequence"/>
</dbReference>
<comment type="caution">
    <text evidence="5">The sequence shown here is derived from an EMBL/GenBank/DDBJ whole genome shotgun (WGS) entry which is preliminary data.</text>
</comment>
<dbReference type="InterPro" id="IPR029056">
    <property type="entry name" value="Ribokinase-like"/>
</dbReference>
<feature type="domain" description="Carbohydrate kinase PfkB" evidence="4">
    <location>
        <begin position="8"/>
        <end position="309"/>
    </location>
</feature>
<keyword evidence="3 5" id="KW-0418">Kinase</keyword>
<dbReference type="PROSITE" id="PS00584">
    <property type="entry name" value="PFKB_KINASES_2"/>
    <property type="match status" value="1"/>
</dbReference>
<dbReference type="CDD" id="cd01166">
    <property type="entry name" value="KdgK"/>
    <property type="match status" value="1"/>
</dbReference>
<dbReference type="SUPFAM" id="SSF53613">
    <property type="entry name" value="Ribokinase-like"/>
    <property type="match status" value="1"/>
</dbReference>
<name>A0ABV1K3P9_9PSEU</name>
<evidence type="ECO:0000259" key="4">
    <source>
        <dbReference type="Pfam" id="PF00294"/>
    </source>
</evidence>
<dbReference type="PANTHER" id="PTHR43320:SF2">
    <property type="entry name" value="2-DEHYDRO-3-DEOXYGLUCONOKINASE_2-DEHYDRO-3-DEOXYGALACTONOKINASE"/>
    <property type="match status" value="1"/>
</dbReference>
<dbReference type="RefSeq" id="WP_349296166.1">
    <property type="nucleotide sequence ID" value="NZ_JBEDNQ010000001.1"/>
</dbReference>
<protein>
    <submittedName>
        <fullName evidence="5">Sugar kinase</fullName>
    </submittedName>
</protein>
<dbReference type="Gene3D" id="3.40.1190.20">
    <property type="match status" value="1"/>
</dbReference>
<dbReference type="GO" id="GO:0016301">
    <property type="term" value="F:kinase activity"/>
    <property type="evidence" value="ECO:0007669"/>
    <property type="project" value="UniProtKB-KW"/>
</dbReference>
<proteinExistence type="inferred from homology"/>
<dbReference type="InterPro" id="IPR002173">
    <property type="entry name" value="Carboh/pur_kinase_PfkB_CS"/>
</dbReference>
<evidence type="ECO:0000313" key="5">
    <source>
        <dbReference type="EMBL" id="MEQ3549076.1"/>
    </source>
</evidence>
<dbReference type="Pfam" id="PF00294">
    <property type="entry name" value="PfkB"/>
    <property type="match status" value="1"/>
</dbReference>
<gene>
    <name evidence="5" type="ORF">WIS52_01225</name>
</gene>
<evidence type="ECO:0000256" key="2">
    <source>
        <dbReference type="ARBA" id="ARBA00022679"/>
    </source>
</evidence>
<keyword evidence="2" id="KW-0808">Transferase</keyword>
<evidence type="ECO:0000313" key="6">
    <source>
        <dbReference type="Proteomes" id="UP001494902"/>
    </source>
</evidence>
<sequence>MTHDGAGVVTLGETMALLTPDGRLVAGSSLRVGIGGAESNTAIGLARLGCDATWIGRVGDDDLGTAVLREIRAEGVRVLADRDPEAPTGVMLKEMRGGRPRRVRYYRSTSAAARWRPDDLDGVADRIAGARVLHLTGITPALGPGPLEVVRRAITIARRAGVEVTLDVNHRRALWTDERAREVLAGLLPDVGVLLAGAEEAAMLLGRADGAETVERGTELAAGLAGLGPPTVVVKLGELGAVADGEGGPLHLPTRPVEVVDPVGAGDAFAAGLLAARLDGLSAAEQIALGNACGGAVCREPGDWEGLPTREDLARGGVGDAAIVR</sequence>
<dbReference type="InterPro" id="IPR011611">
    <property type="entry name" value="PfkB_dom"/>
</dbReference>
<reference evidence="5 6" key="1">
    <citation type="submission" date="2024-03" db="EMBL/GenBank/DDBJ databases">
        <title>Draft genome sequence of Pseudonocardia nematodicida JCM 31783.</title>
        <authorList>
            <person name="Butdee W."/>
            <person name="Duangmal K."/>
        </authorList>
    </citation>
    <scope>NUCLEOTIDE SEQUENCE [LARGE SCALE GENOMIC DNA]</scope>
    <source>
        <strain evidence="5 6">JCM 31783</strain>
    </source>
</reference>
<dbReference type="EMBL" id="JBEDNQ010000001">
    <property type="protein sequence ID" value="MEQ3549076.1"/>
    <property type="molecule type" value="Genomic_DNA"/>
</dbReference>
<evidence type="ECO:0000256" key="1">
    <source>
        <dbReference type="ARBA" id="ARBA00010688"/>
    </source>
</evidence>
<evidence type="ECO:0000256" key="3">
    <source>
        <dbReference type="ARBA" id="ARBA00022777"/>
    </source>
</evidence>
<accession>A0ABV1K3P9</accession>
<organism evidence="5 6">
    <name type="scientific">Pseudonocardia nematodicida</name>
    <dbReference type="NCBI Taxonomy" id="1206997"/>
    <lineage>
        <taxon>Bacteria</taxon>
        <taxon>Bacillati</taxon>
        <taxon>Actinomycetota</taxon>
        <taxon>Actinomycetes</taxon>
        <taxon>Pseudonocardiales</taxon>
        <taxon>Pseudonocardiaceae</taxon>
        <taxon>Pseudonocardia</taxon>
    </lineage>
</organism>
<keyword evidence="6" id="KW-1185">Reference proteome</keyword>
<comment type="similarity">
    <text evidence="1">Belongs to the carbohydrate kinase PfkB family.</text>
</comment>
<dbReference type="PANTHER" id="PTHR43320">
    <property type="entry name" value="SUGAR KINASE"/>
    <property type="match status" value="1"/>
</dbReference>
<dbReference type="InterPro" id="IPR052700">
    <property type="entry name" value="Carb_kinase_PfkB-like"/>
</dbReference>